<comment type="similarity">
    <text evidence="1">Belongs to the methyltransferase superfamily. NTM1 family.</text>
</comment>
<dbReference type="GO" id="GO:0032259">
    <property type="term" value="P:methylation"/>
    <property type="evidence" value="ECO:0007669"/>
    <property type="project" value="UniProtKB-KW"/>
</dbReference>
<feature type="binding site" evidence="11">
    <location>
        <position position="92"/>
    </location>
    <ligand>
        <name>S-adenosyl-L-methionine</name>
        <dbReference type="ChEBI" id="CHEBI:59789"/>
    </ligand>
</feature>
<protein>
    <recommendedName>
        <fullName evidence="6">Alpha N-terminal protein methyltransferase 1</fullName>
        <ecNumber evidence="5">2.1.1.244</ecNumber>
    </recommendedName>
    <alternativeName>
        <fullName evidence="7">X-Pro-Lys N-terminal protein methyltransferase 1</fullName>
    </alternativeName>
</protein>
<keyword evidence="2 12" id="KW-0489">Methyltransferase</keyword>
<keyword evidence="3 12" id="KW-0808">Transferase</keyword>
<comment type="catalytic activity">
    <reaction evidence="8">
        <text>N-terminal L-seryl-L-prolyl-L-lysyl-[protein] + 3 S-adenosyl-L-methionine = N-terminal N,N,N-trimethyl-L-seryl-L-prolyl-L-lysyl-[protein] + 3 S-adenosyl-L-homocysteine + 3 H(+)</text>
        <dbReference type="Rhea" id="RHEA:54724"/>
        <dbReference type="Rhea" id="RHEA-COMP:13789"/>
        <dbReference type="Rhea" id="RHEA-COMP:13973"/>
        <dbReference type="ChEBI" id="CHEBI:15378"/>
        <dbReference type="ChEBI" id="CHEBI:57856"/>
        <dbReference type="ChEBI" id="CHEBI:59789"/>
        <dbReference type="ChEBI" id="CHEBI:138061"/>
        <dbReference type="ChEBI" id="CHEBI:138317"/>
        <dbReference type="EC" id="2.1.1.244"/>
    </reaction>
</comment>
<dbReference type="STRING" id="154538.A0A1M2V9K5"/>
<dbReference type="Gene3D" id="3.40.50.150">
    <property type="entry name" value="Vaccinia Virus protein VP39"/>
    <property type="match status" value="1"/>
</dbReference>
<dbReference type="EMBL" id="MNAD01001548">
    <property type="protein sequence ID" value="OJT04318.1"/>
    <property type="molecule type" value="Genomic_DNA"/>
</dbReference>
<organism evidence="12 13">
    <name type="scientific">Trametes pubescens</name>
    <name type="common">White-rot fungus</name>
    <dbReference type="NCBI Taxonomy" id="154538"/>
    <lineage>
        <taxon>Eukaryota</taxon>
        <taxon>Fungi</taxon>
        <taxon>Dikarya</taxon>
        <taxon>Basidiomycota</taxon>
        <taxon>Agaricomycotina</taxon>
        <taxon>Agaricomycetes</taxon>
        <taxon>Polyporales</taxon>
        <taxon>Polyporaceae</taxon>
        <taxon>Trametes</taxon>
    </lineage>
</organism>
<dbReference type="GO" id="GO:0005737">
    <property type="term" value="C:cytoplasm"/>
    <property type="evidence" value="ECO:0007669"/>
    <property type="project" value="TreeGrafter"/>
</dbReference>
<name>A0A1M2V9K5_TRAPU</name>
<evidence type="ECO:0000256" key="5">
    <source>
        <dbReference type="ARBA" id="ARBA00039112"/>
    </source>
</evidence>
<dbReference type="Pfam" id="PF05891">
    <property type="entry name" value="Methyltransf_PK"/>
    <property type="match status" value="2"/>
</dbReference>
<evidence type="ECO:0000256" key="9">
    <source>
        <dbReference type="ARBA" id="ARBA00047885"/>
    </source>
</evidence>
<proteinExistence type="inferred from homology"/>
<evidence type="ECO:0000256" key="2">
    <source>
        <dbReference type="ARBA" id="ARBA00022603"/>
    </source>
</evidence>
<evidence type="ECO:0000256" key="10">
    <source>
        <dbReference type="ARBA" id="ARBA00048167"/>
    </source>
</evidence>
<evidence type="ECO:0000256" key="11">
    <source>
        <dbReference type="PIRSR" id="PIRSR016958-1"/>
    </source>
</evidence>
<evidence type="ECO:0000256" key="6">
    <source>
        <dbReference type="ARBA" id="ARBA00039449"/>
    </source>
</evidence>
<dbReference type="InterPro" id="IPR008576">
    <property type="entry name" value="MeTrfase_NTM1"/>
</dbReference>
<keyword evidence="13" id="KW-1185">Reference proteome</keyword>
<dbReference type="PANTHER" id="PTHR12753">
    <property type="entry name" value="AD-003 - RELATED"/>
    <property type="match status" value="1"/>
</dbReference>
<feature type="binding site" evidence="11">
    <location>
        <begin position="164"/>
        <end position="165"/>
    </location>
    <ligand>
        <name>S-adenosyl-L-methionine</name>
        <dbReference type="ChEBI" id="CHEBI:59789"/>
    </ligand>
</feature>
<feature type="binding site" evidence="11">
    <location>
        <position position="87"/>
    </location>
    <ligand>
        <name>S-adenosyl-L-methionine</name>
        <dbReference type="ChEBI" id="CHEBI:59789"/>
    </ligand>
</feature>
<evidence type="ECO:0000256" key="1">
    <source>
        <dbReference type="ARBA" id="ARBA00009059"/>
    </source>
</evidence>
<feature type="binding site" evidence="11">
    <location>
        <position position="211"/>
    </location>
    <ligand>
        <name>S-adenosyl-L-methionine</name>
        <dbReference type="ChEBI" id="CHEBI:59789"/>
    </ligand>
</feature>
<reference evidence="12 13" key="1">
    <citation type="submission" date="2016-10" db="EMBL/GenBank/DDBJ databases">
        <title>Genome sequence of the basidiomycete white-rot fungus Trametes pubescens.</title>
        <authorList>
            <person name="Makela M.R."/>
            <person name="Granchi Z."/>
            <person name="Peng M."/>
            <person name="De Vries R.P."/>
            <person name="Grigoriev I."/>
            <person name="Riley R."/>
            <person name="Hilden K."/>
        </authorList>
    </citation>
    <scope>NUCLEOTIDE SEQUENCE [LARGE SCALE GENOMIC DNA]</scope>
    <source>
        <strain evidence="12 13">FBCC735</strain>
    </source>
</reference>
<dbReference type="OrthoDB" id="1298661at2759"/>
<gene>
    <name evidence="12" type="ORF">TRAPUB_4952</name>
</gene>
<evidence type="ECO:0000256" key="7">
    <source>
        <dbReference type="ARBA" id="ARBA00043129"/>
    </source>
</evidence>
<evidence type="ECO:0000256" key="3">
    <source>
        <dbReference type="ARBA" id="ARBA00022679"/>
    </source>
</evidence>
<dbReference type="SUPFAM" id="SSF53335">
    <property type="entry name" value="S-adenosyl-L-methionine-dependent methyltransferases"/>
    <property type="match status" value="1"/>
</dbReference>
<dbReference type="Proteomes" id="UP000184267">
    <property type="component" value="Unassembled WGS sequence"/>
</dbReference>
<sequence>MAASTEQTLPDPDVEDGIKYWASQPASYDGVLGGFGNGTLPRVDALGSRQFLQHLLPELCTVPSAIRPLSAPSATSAPRRPRALDVGAGVGRVTSDVLLHLFADVLLVEPVAPFVAEALRRGRASASLPAGAGASIALDENPMAVPWKGVRARTTSVTFVQATLQEFDPARPSAAPKARVLGRVGYGSAEGGGDGAGGDDLDSGFDVVWCQWCLGALSDPDLVAFFKRSKAALRDPARGLIVVKENLCSETGEPRAVFDESDSSLTRWVRSMSRGTQVLMVGTMQVGPCVEGVV</sequence>
<evidence type="ECO:0000313" key="12">
    <source>
        <dbReference type="EMBL" id="OJT04318.1"/>
    </source>
</evidence>
<keyword evidence="4 11" id="KW-0949">S-adenosyl-L-methionine</keyword>
<comment type="caution">
    <text evidence="12">The sequence shown here is derived from an EMBL/GenBank/DDBJ whole genome shotgun (WGS) entry which is preliminary data.</text>
</comment>
<dbReference type="AlphaFoldDB" id="A0A1M2V9K5"/>
<comment type="catalytic activity">
    <reaction evidence="10">
        <text>N-terminal L-alanyl-L-prolyl-L-lysyl-[protein] + 3 S-adenosyl-L-methionine = N-terminal N,N,N-trimethyl-L-alanyl-L-prolyl-L-lysyl-[protein] + 3 S-adenosyl-L-homocysteine + 3 H(+)</text>
        <dbReference type="Rhea" id="RHEA:54712"/>
        <dbReference type="Rhea" id="RHEA-COMP:13785"/>
        <dbReference type="Rhea" id="RHEA-COMP:13971"/>
        <dbReference type="ChEBI" id="CHEBI:15378"/>
        <dbReference type="ChEBI" id="CHEBI:57856"/>
        <dbReference type="ChEBI" id="CHEBI:59789"/>
        <dbReference type="ChEBI" id="CHEBI:138057"/>
        <dbReference type="ChEBI" id="CHEBI:138315"/>
        <dbReference type="EC" id="2.1.1.244"/>
    </reaction>
</comment>
<dbReference type="OMA" id="ETYYCFN"/>
<evidence type="ECO:0000256" key="4">
    <source>
        <dbReference type="ARBA" id="ARBA00022691"/>
    </source>
</evidence>
<evidence type="ECO:0000256" key="8">
    <source>
        <dbReference type="ARBA" id="ARBA00047306"/>
    </source>
</evidence>
<accession>A0A1M2V9K5</accession>
<evidence type="ECO:0000313" key="13">
    <source>
        <dbReference type="Proteomes" id="UP000184267"/>
    </source>
</evidence>
<dbReference type="EC" id="2.1.1.244" evidence="5"/>
<dbReference type="GO" id="GO:0071885">
    <property type="term" value="F:N-terminal protein N-methyltransferase activity"/>
    <property type="evidence" value="ECO:0007669"/>
    <property type="project" value="UniProtKB-EC"/>
</dbReference>
<dbReference type="InterPro" id="IPR029063">
    <property type="entry name" value="SAM-dependent_MTases_sf"/>
</dbReference>
<dbReference type="PANTHER" id="PTHR12753:SF0">
    <property type="entry name" value="ALPHA N-TERMINAL PROTEIN METHYLTRANSFERASE 1"/>
    <property type="match status" value="1"/>
</dbReference>
<comment type="catalytic activity">
    <reaction evidence="9">
        <text>N-terminal L-prolyl-L-prolyl-L-lysyl-[protein] + 2 S-adenosyl-L-methionine = N-terminal N,N-dimethyl-L-prolyl-L-prolyl-L-lysyl-[protein] + 2 S-adenosyl-L-homocysteine + 2 H(+)</text>
        <dbReference type="Rhea" id="RHEA:54736"/>
        <dbReference type="Rhea" id="RHEA-COMP:13787"/>
        <dbReference type="Rhea" id="RHEA-COMP:13974"/>
        <dbReference type="ChEBI" id="CHEBI:15378"/>
        <dbReference type="ChEBI" id="CHEBI:57856"/>
        <dbReference type="ChEBI" id="CHEBI:59789"/>
        <dbReference type="ChEBI" id="CHEBI:138059"/>
        <dbReference type="ChEBI" id="CHEBI:138318"/>
        <dbReference type="EC" id="2.1.1.244"/>
    </reaction>
</comment>
<dbReference type="PIRSF" id="PIRSF016958">
    <property type="entry name" value="DUF858_MeTrfase_lik"/>
    <property type="match status" value="1"/>
</dbReference>